<keyword evidence="11" id="KW-1185">Reference proteome</keyword>
<evidence type="ECO:0000313" key="11">
    <source>
        <dbReference type="Proteomes" id="UP000734511"/>
    </source>
</evidence>
<evidence type="ECO:0000256" key="8">
    <source>
        <dbReference type="ARBA" id="ARBA00023118"/>
    </source>
</evidence>
<keyword evidence="3" id="KW-0479">Metal-binding</keyword>
<dbReference type="EMBL" id="JAATEJ010000022">
    <property type="protein sequence ID" value="NJP46499.1"/>
    <property type="molecule type" value="Genomic_DNA"/>
</dbReference>
<dbReference type="InterPro" id="IPR006483">
    <property type="entry name" value="CRISPR-assoc_Cas3_HD"/>
</dbReference>
<dbReference type="InterPro" id="IPR027417">
    <property type="entry name" value="P-loop_NTPase"/>
</dbReference>
<evidence type="ECO:0000256" key="3">
    <source>
        <dbReference type="ARBA" id="ARBA00022723"/>
    </source>
</evidence>
<dbReference type="SMART" id="SM00487">
    <property type="entry name" value="DEXDc"/>
    <property type="match status" value="1"/>
</dbReference>
<dbReference type="InterPro" id="IPR050547">
    <property type="entry name" value="DEAD_box_RNA_helicases"/>
</dbReference>
<dbReference type="Gene3D" id="3.40.50.300">
    <property type="entry name" value="P-loop containing nucleotide triphosphate hydrolases"/>
    <property type="match status" value="2"/>
</dbReference>
<dbReference type="SUPFAM" id="SSF52540">
    <property type="entry name" value="P-loop containing nucleoside triphosphate hydrolases"/>
    <property type="match status" value="1"/>
</dbReference>
<dbReference type="PANTHER" id="PTHR47963:SF9">
    <property type="entry name" value="CRISPR-ASSOCIATED ENDONUCLEASE_HELICASE CAS3"/>
    <property type="match status" value="1"/>
</dbReference>
<keyword evidence="5" id="KW-0378">Hydrolase</keyword>
<dbReference type="Pfam" id="PF22590">
    <property type="entry name" value="Cas3-like_C_2"/>
    <property type="match status" value="1"/>
</dbReference>
<keyword evidence="8" id="KW-0051">Antiviral defense</keyword>
<keyword evidence="10" id="KW-0540">Nuclease</keyword>
<dbReference type="PROSITE" id="PS51643">
    <property type="entry name" value="HD_CAS3"/>
    <property type="match status" value="1"/>
</dbReference>
<feature type="domain" description="HD Cas3-type" evidence="9">
    <location>
        <begin position="24"/>
        <end position="231"/>
    </location>
</feature>
<evidence type="ECO:0000256" key="2">
    <source>
        <dbReference type="ARBA" id="ARBA00009046"/>
    </source>
</evidence>
<gene>
    <name evidence="10" type="ORF">HCN08_24265</name>
</gene>
<dbReference type="RefSeq" id="WP_167985356.1">
    <property type="nucleotide sequence ID" value="NZ_JAATEJ010000022.1"/>
</dbReference>
<evidence type="ECO:0000256" key="1">
    <source>
        <dbReference type="ARBA" id="ARBA00006847"/>
    </source>
</evidence>
<evidence type="ECO:0000259" key="9">
    <source>
        <dbReference type="PROSITE" id="PS51643"/>
    </source>
</evidence>
<sequence>MEANVAGAAPGDSVDCRMWGKAQGLPRVYPVVCHMLDSAAVFAALWDGVLGPGMRSRIAAALGLGEADARAVAAFWAGLHDLGKISPPFQVKVPEEFAKLQQEAAYAFARGAEREVEFRHEVATHWALAGLLAEAGYPAGTGNMLLRAVSHQIAQLLGGHHGVVGSALSRHKVAQASGYQPGLGGKGWADQRRAHFQELRRVTGGTAVPDGLLPAELAVVILGLVVLADWLASSTQHILTLLPAHGWRGAPEELDAHWKLTNAAAADLVRNARIGRVTFDAQAFGEMFPFPPNPLQQDIADHLPHLVAGRSGGLVLVTAPTGDGKTEAALHATSVLGRASGARGLYFALPTMATADGMFPRVRQFAGKALGGERALALVHSMAWLSPLYAAPDGPVVGAFATGPEDPDLSAQDAALAISADDPTTLEANAWLRSPRRALLAPLGVGTIDQALAGVLPLRHNALRLFGLSDKVFVVDEAHAYGPWMHQLLTTLLEWLGAFRAPVVLLSATLTGRTATSLVDAYRRGAGFTEPTQLTPCYPGWLYVDAETGATCTPRHNPSNRERVLDVELHRVRWDALADPSAPPRSGGRRGELRALLRPVAEDGGTALVCCTTVAEAQNTYRDLLAAFPDLAATEGGIRLLHSRYPAYLRQRISAACEVAYGKPDPDAEPPTHPRPASILVATQVVEQSLDLDFDLIISDLAPLAQLLQRAGRARRHARGPAGRPAWASNEARPQLVVLEPVNDEDRTTPSPTWGAVYHHSLLIRTAHLLRSRTGGIHVPGDVQEIVDAVYAEEFVDHLDDSAQAELRAKDAEFRAQEHAASHMAEVATIPRPADIDGNLHALSRREAGITEELLTTRLGADTGRLLCLYEQPDGTLTLDPDGTTPLPKGTSREELTQIVSHVAPVPGDWLRGDSEQGLVPTTWRKHTLLRDLVPLRMRPEGAGAWAGRHSTKTIVASEEVGLEAP</sequence>
<protein>
    <submittedName>
        <fullName evidence="10">CRISPR-associated endonuclease Cas3</fullName>
    </submittedName>
</protein>
<keyword evidence="7" id="KW-0067">ATP-binding</keyword>
<evidence type="ECO:0000256" key="5">
    <source>
        <dbReference type="ARBA" id="ARBA00022801"/>
    </source>
</evidence>
<dbReference type="GO" id="GO:0004519">
    <property type="term" value="F:endonuclease activity"/>
    <property type="evidence" value="ECO:0007669"/>
    <property type="project" value="UniProtKB-KW"/>
</dbReference>
<name>A0ABX0ZXP9_9ACTN</name>
<dbReference type="NCBIfam" id="TIGR01596">
    <property type="entry name" value="cas3_HD"/>
    <property type="match status" value="1"/>
</dbReference>
<dbReference type="Gene3D" id="1.10.3210.30">
    <property type="match status" value="1"/>
</dbReference>
<keyword evidence="10" id="KW-0255">Endonuclease</keyword>
<dbReference type="CDD" id="cd17930">
    <property type="entry name" value="DEXHc_cas3"/>
    <property type="match status" value="1"/>
</dbReference>
<evidence type="ECO:0000256" key="4">
    <source>
        <dbReference type="ARBA" id="ARBA00022741"/>
    </source>
</evidence>
<keyword evidence="4" id="KW-0547">Nucleotide-binding</keyword>
<dbReference type="InterPro" id="IPR014001">
    <property type="entry name" value="Helicase_ATP-bd"/>
</dbReference>
<dbReference type="InterPro" id="IPR038257">
    <property type="entry name" value="CRISPR-assoc_Cas3_HD_sf"/>
</dbReference>
<dbReference type="Proteomes" id="UP000734511">
    <property type="component" value="Unassembled WGS sequence"/>
</dbReference>
<evidence type="ECO:0000256" key="7">
    <source>
        <dbReference type="ARBA" id="ARBA00022840"/>
    </source>
</evidence>
<dbReference type="Pfam" id="PF18019">
    <property type="entry name" value="Cas3_HD"/>
    <property type="match status" value="1"/>
</dbReference>
<dbReference type="CDD" id="cd09641">
    <property type="entry name" value="Cas3''_I"/>
    <property type="match status" value="1"/>
</dbReference>
<dbReference type="PANTHER" id="PTHR47963">
    <property type="entry name" value="DEAD-BOX ATP-DEPENDENT RNA HELICASE 47, MITOCHONDRIAL"/>
    <property type="match status" value="1"/>
</dbReference>
<comment type="caution">
    <text evidence="10">The sequence shown here is derived from an EMBL/GenBank/DDBJ whole genome shotgun (WGS) entry which is preliminary data.</text>
</comment>
<organism evidence="10 11">
    <name type="scientific">Actinacidiphila epipremni</name>
    <dbReference type="NCBI Taxonomy" id="2053013"/>
    <lineage>
        <taxon>Bacteria</taxon>
        <taxon>Bacillati</taxon>
        <taxon>Actinomycetota</taxon>
        <taxon>Actinomycetes</taxon>
        <taxon>Kitasatosporales</taxon>
        <taxon>Streptomycetaceae</taxon>
        <taxon>Actinacidiphila</taxon>
    </lineage>
</organism>
<evidence type="ECO:0000313" key="10">
    <source>
        <dbReference type="EMBL" id="NJP46499.1"/>
    </source>
</evidence>
<dbReference type="InterPro" id="IPR054712">
    <property type="entry name" value="Cas3-like_dom"/>
</dbReference>
<accession>A0ABX0ZXP9</accession>
<reference evidence="10 11" key="1">
    <citation type="submission" date="2020-03" db="EMBL/GenBank/DDBJ databases">
        <title>WGS of actinomycetes isolated from Thailand.</title>
        <authorList>
            <person name="Thawai C."/>
        </authorList>
    </citation>
    <scope>NUCLEOTIDE SEQUENCE [LARGE SCALE GENOMIC DNA]</scope>
    <source>
        <strain evidence="10 11">PRB2-1</strain>
    </source>
</reference>
<proteinExistence type="inferred from homology"/>
<evidence type="ECO:0000256" key="6">
    <source>
        <dbReference type="ARBA" id="ARBA00022806"/>
    </source>
</evidence>
<keyword evidence="6" id="KW-0347">Helicase</keyword>
<comment type="similarity">
    <text evidence="2">In the central section; belongs to the CRISPR-associated helicase Cas3 family.</text>
</comment>
<comment type="similarity">
    <text evidence="1">In the N-terminal section; belongs to the CRISPR-associated nuclease Cas3-HD family.</text>
</comment>